<dbReference type="EMBL" id="JBFOLJ010000005">
    <property type="protein sequence ID" value="KAL2536210.1"/>
    <property type="molecule type" value="Genomic_DNA"/>
</dbReference>
<proteinExistence type="predicted"/>
<evidence type="ECO:0000259" key="1">
    <source>
        <dbReference type="SMART" id="SM00727"/>
    </source>
</evidence>
<dbReference type="SMART" id="SM00727">
    <property type="entry name" value="STI1"/>
    <property type="match status" value="1"/>
</dbReference>
<organism evidence="2 4">
    <name type="scientific">Forsythia ovata</name>
    <dbReference type="NCBI Taxonomy" id="205694"/>
    <lineage>
        <taxon>Eukaryota</taxon>
        <taxon>Viridiplantae</taxon>
        <taxon>Streptophyta</taxon>
        <taxon>Embryophyta</taxon>
        <taxon>Tracheophyta</taxon>
        <taxon>Spermatophyta</taxon>
        <taxon>Magnoliopsida</taxon>
        <taxon>eudicotyledons</taxon>
        <taxon>Gunneridae</taxon>
        <taxon>Pentapetalae</taxon>
        <taxon>asterids</taxon>
        <taxon>lamiids</taxon>
        <taxon>Lamiales</taxon>
        <taxon>Oleaceae</taxon>
        <taxon>Forsythieae</taxon>
        <taxon>Forsythia</taxon>
    </lineage>
</organism>
<dbReference type="PANTHER" id="PTHR10677">
    <property type="entry name" value="UBIQUILIN"/>
    <property type="match status" value="1"/>
</dbReference>
<name>A0ABD1VII3_9LAMI</name>
<reference evidence="4" key="1">
    <citation type="submission" date="2024-07" db="EMBL/GenBank/DDBJ databases">
        <title>Two chromosome-level genome assemblies of Korean endemic species Abeliophyllum distichum and Forsythia ovata (Oleaceae).</title>
        <authorList>
            <person name="Jang H."/>
        </authorList>
    </citation>
    <scope>NUCLEOTIDE SEQUENCE [LARGE SCALE GENOMIC DNA]</scope>
</reference>
<evidence type="ECO:0000313" key="3">
    <source>
        <dbReference type="EMBL" id="KAL2536289.1"/>
    </source>
</evidence>
<sequence length="114" mass="13382">MLDPSSFSQFLQNLAMTQMMQSLFSNPQHMDQILGFNPQLRSMLDMNPQMREMMQNPEILRQLTSPETIQQMMALHKQLSQLGQQQSTPERTQANQVQLRQNYPSFVLQVVLWK</sequence>
<gene>
    <name evidence="2" type="ORF">Fot_17601</name>
    <name evidence="3" type="ORF">Fot_17680</name>
</gene>
<accession>A0ABD1VII3</accession>
<dbReference type="PANTHER" id="PTHR10677:SF3">
    <property type="entry name" value="FI07626P-RELATED"/>
    <property type="match status" value="1"/>
</dbReference>
<evidence type="ECO:0000313" key="4">
    <source>
        <dbReference type="Proteomes" id="UP001604277"/>
    </source>
</evidence>
<comment type="caution">
    <text evidence="2">The sequence shown here is derived from an EMBL/GenBank/DDBJ whole genome shotgun (WGS) entry which is preliminary data.</text>
</comment>
<dbReference type="AlphaFoldDB" id="A0ABD1VII3"/>
<evidence type="ECO:0000313" key="2">
    <source>
        <dbReference type="EMBL" id="KAL2536210.1"/>
    </source>
</evidence>
<reference evidence="2" key="2">
    <citation type="submission" date="2024-07" db="EMBL/GenBank/DDBJ databases">
        <title>Two chromosome-level genome assemblies of Korean endemic species Abeliophyllum distichum and Forsythia ovata (Oleaceae).</title>
        <authorList>
            <person name="Mun J.H."/>
        </authorList>
    </citation>
    <scope>NUCLEOTIDE SEQUENCE</scope>
    <source>
        <strain evidence="2">KNKB202402200001</strain>
        <tissue evidence="2">Leaf</tissue>
    </source>
</reference>
<feature type="domain" description="STI1" evidence="1">
    <location>
        <begin position="37"/>
        <end position="72"/>
    </location>
</feature>
<dbReference type="EMBL" id="JBFOLJ010000005">
    <property type="protein sequence ID" value="KAL2536289.1"/>
    <property type="molecule type" value="Genomic_DNA"/>
</dbReference>
<dbReference type="Proteomes" id="UP001604277">
    <property type="component" value="Unassembled WGS sequence"/>
</dbReference>
<keyword evidence="4" id="KW-1185">Reference proteome</keyword>
<dbReference type="InterPro" id="IPR015496">
    <property type="entry name" value="Ubiquilin"/>
</dbReference>
<dbReference type="Pfam" id="PF23195">
    <property type="entry name" value="UBQLN1"/>
    <property type="match status" value="1"/>
</dbReference>
<protein>
    <submittedName>
        <fullName evidence="2">Ubiquitin domain-containing protein DSK2b-like</fullName>
    </submittedName>
</protein>
<dbReference type="InterPro" id="IPR006636">
    <property type="entry name" value="STI1_HS-bd"/>
</dbReference>